<dbReference type="RefSeq" id="WP_241441189.1">
    <property type="nucleotide sequence ID" value="NZ_BSUJ01000001.1"/>
</dbReference>
<comment type="caution">
    <text evidence="1">The sequence shown here is derived from an EMBL/GenBank/DDBJ whole genome shotgun (WGS) entry which is preliminary data.</text>
</comment>
<name>A0ABQ6HRI8_9MICO</name>
<proteinExistence type="predicted"/>
<dbReference type="EMBL" id="BSUJ01000001">
    <property type="protein sequence ID" value="GMA20825.1"/>
    <property type="molecule type" value="Genomic_DNA"/>
</dbReference>
<dbReference type="Proteomes" id="UP001157109">
    <property type="component" value="Unassembled WGS sequence"/>
</dbReference>
<evidence type="ECO:0000313" key="1">
    <source>
        <dbReference type="EMBL" id="GMA20825.1"/>
    </source>
</evidence>
<protein>
    <recommendedName>
        <fullName evidence="3">DUF402 domain-containing protein</fullName>
    </recommendedName>
</protein>
<sequence>METTWESVHVGGRKVGAVVRRRTPTQLRTLVCLEPVVDNVATVEHDGDVHHWSHLEFIGRDEVHAAERESSERLLVDGQHLTIPADTLPASATYLLLDAMLAGCGTEAEFHLLDDAHPDNAPRPAHFSVDNPREVTLPDGSRRELGAVTLYVEERAEAHFYFDSHEVIASEIEDATWVKEPSVEHALEGLDAGVAERVRTFLA</sequence>
<evidence type="ECO:0000313" key="2">
    <source>
        <dbReference type="Proteomes" id="UP001157109"/>
    </source>
</evidence>
<keyword evidence="2" id="KW-1185">Reference proteome</keyword>
<evidence type="ECO:0008006" key="3">
    <source>
        <dbReference type="Google" id="ProtNLM"/>
    </source>
</evidence>
<accession>A0ABQ6HRI8</accession>
<reference evidence="2" key="1">
    <citation type="journal article" date="2019" name="Int. J. Syst. Evol. Microbiol.">
        <title>The Global Catalogue of Microorganisms (GCM) 10K type strain sequencing project: providing services to taxonomists for standard genome sequencing and annotation.</title>
        <authorList>
            <consortium name="The Broad Institute Genomics Platform"/>
            <consortium name="The Broad Institute Genome Sequencing Center for Infectious Disease"/>
            <person name="Wu L."/>
            <person name="Ma J."/>
        </authorList>
    </citation>
    <scope>NUCLEOTIDE SEQUENCE [LARGE SCALE GENOMIC DNA]</scope>
    <source>
        <strain evidence="2">NBRC 105830</strain>
    </source>
</reference>
<gene>
    <name evidence="1" type="ORF">GCM10025862_28460</name>
</gene>
<organism evidence="1 2">
    <name type="scientific">Arsenicicoccus piscis</name>
    <dbReference type="NCBI Taxonomy" id="673954"/>
    <lineage>
        <taxon>Bacteria</taxon>
        <taxon>Bacillati</taxon>
        <taxon>Actinomycetota</taxon>
        <taxon>Actinomycetes</taxon>
        <taxon>Micrococcales</taxon>
        <taxon>Intrasporangiaceae</taxon>
        <taxon>Arsenicicoccus</taxon>
    </lineage>
</organism>